<comment type="caution">
    <text evidence="1">The sequence shown here is derived from an EMBL/GenBank/DDBJ whole genome shotgun (WGS) entry which is preliminary data.</text>
</comment>
<accession>A0ABR4SM85</accession>
<dbReference type="Proteomes" id="UP000030182">
    <property type="component" value="Unassembled WGS sequence"/>
</dbReference>
<sequence length="94" mass="10144">MTDSPFKTYEVTTVRTVTVATITEENIGQIAALIKGKVDYSGESPTLIDPNRSIGMIWRLGMTVGLLGSSLVNESGVLTDSDVTNVKEVPDDRQ</sequence>
<name>A0ABR4SM85_9MICO</name>
<organism evidence="1 2">
    <name type="scientific">Dermabacter hominis 1368</name>
    <dbReference type="NCBI Taxonomy" id="1450519"/>
    <lineage>
        <taxon>Bacteria</taxon>
        <taxon>Bacillati</taxon>
        <taxon>Actinomycetota</taxon>
        <taxon>Actinomycetes</taxon>
        <taxon>Micrococcales</taxon>
        <taxon>Dermabacteraceae</taxon>
        <taxon>Dermabacter</taxon>
    </lineage>
</organism>
<gene>
    <name evidence="1" type="ORF">DHOM_02845</name>
</gene>
<evidence type="ECO:0000313" key="2">
    <source>
        <dbReference type="Proteomes" id="UP000030182"/>
    </source>
</evidence>
<reference evidence="1 2" key="1">
    <citation type="submission" date="2014-01" db="EMBL/GenBank/DDBJ databases">
        <title>Draft genome sequence of the multidrug-resistant clinical isolate Dermabacter hominis 1368.</title>
        <authorList>
            <person name="Albersmeier A."/>
            <person name="Bomholt C."/>
            <person name="Glaub A."/>
            <person name="Ruckert C."/>
            <person name="Soriano F."/>
            <person name="Fernandez-Natal I."/>
            <person name="Tauch A."/>
        </authorList>
    </citation>
    <scope>NUCLEOTIDE SEQUENCE [LARGE SCALE GENOMIC DNA]</scope>
    <source>
        <strain evidence="1 2">1368</strain>
    </source>
</reference>
<keyword evidence="2" id="KW-1185">Reference proteome</keyword>
<proteinExistence type="predicted"/>
<dbReference type="EMBL" id="JDRS01000002">
    <property type="protein sequence ID" value="KDS94201.1"/>
    <property type="molecule type" value="Genomic_DNA"/>
</dbReference>
<evidence type="ECO:0000313" key="1">
    <source>
        <dbReference type="EMBL" id="KDS94201.1"/>
    </source>
</evidence>
<protein>
    <submittedName>
        <fullName evidence="1">Uncharacterized protein</fullName>
    </submittedName>
</protein>
<dbReference type="RefSeq" id="WP_034370524.1">
    <property type="nucleotide sequence ID" value="NZ_KN323183.1"/>
</dbReference>